<accession>A7IUA6</accession>
<evidence type="ECO:0000313" key="2">
    <source>
        <dbReference type="Proteomes" id="UP000246715"/>
    </source>
</evidence>
<gene>
    <name evidence="1" type="primary">M376R</name>
    <name evidence="1" type="ORF">MT325_M376R</name>
</gene>
<organismHost>
    <name type="scientific">Paramecium bursaria</name>
    <dbReference type="NCBI Taxonomy" id="74790"/>
</organismHost>
<protein>
    <submittedName>
        <fullName evidence="1">Uncharacterized protein M376R</fullName>
    </submittedName>
</protein>
<sequence length="196" mass="22944">MNYSKDGYKVYTGRAYRDIHTLREDGTIKNHMDKKRALNANERLMKEFRNVTFKIPKGIPYNIRYVFRGDDMRTLVQLKSGMLSKTIKSYISFSRDVNIAYSFAFKKEHPIIFMLDLKTLSKKIPVVYNGLWKFNSYNPHEKEVVLPPGNIIVHKKPYEYVRPSKLHKLIPVHVVTFVPNKAATNMKSGSINPYRK</sequence>
<proteinExistence type="predicted"/>
<evidence type="ECO:0000313" key="1">
    <source>
        <dbReference type="EMBL" id="ABT13930.1"/>
    </source>
</evidence>
<reference evidence="1 2" key="1">
    <citation type="journal article" date="2007" name="Virology">
        <title>Sequence and annotation of the 314-kb MT325 and the 321-kb FR483 viruses that infect Chlorella Pbi.</title>
        <authorList>
            <person name="Fitzgerald L.A."/>
            <person name="Graves M.V."/>
            <person name="Li X."/>
            <person name="Feldblyum T."/>
            <person name="Hartigan J."/>
            <person name="Van Etten J.L."/>
        </authorList>
    </citation>
    <scope>NUCLEOTIDE SEQUENCE [LARGE SCALE GENOMIC DNA]</scope>
    <source>
        <strain evidence="1 2">MT325</strain>
    </source>
</reference>
<dbReference type="EMBL" id="DQ491001">
    <property type="protein sequence ID" value="ABT13930.1"/>
    <property type="molecule type" value="Genomic_DNA"/>
</dbReference>
<dbReference type="SUPFAM" id="SSF56399">
    <property type="entry name" value="ADP-ribosylation"/>
    <property type="match status" value="1"/>
</dbReference>
<name>A7IUA6_PBCVM</name>
<organism evidence="1 2">
    <name type="scientific">Paramecium bursaria Chlorella virus MT325</name>
    <name type="common">PBCV-MT325</name>
    <dbReference type="NCBI Taxonomy" id="346932"/>
    <lineage>
        <taxon>Viruses</taxon>
        <taxon>Varidnaviria</taxon>
        <taxon>Bamfordvirae</taxon>
        <taxon>Nucleocytoviricota</taxon>
        <taxon>Megaviricetes</taxon>
        <taxon>Algavirales</taxon>
        <taxon>Phycodnaviridae</taxon>
        <taxon>Chlorovirus</taxon>
        <taxon>Chlorovirus conductrix</taxon>
        <taxon>Paramecium bursaria Chlorella virus A1</taxon>
    </lineage>
</organism>
<dbReference type="Gene3D" id="3.90.176.10">
    <property type="entry name" value="Toxin ADP-ribosyltransferase, Chain A, domain 1"/>
    <property type="match status" value="1"/>
</dbReference>
<dbReference type="Proteomes" id="UP000246715">
    <property type="component" value="Segment"/>
</dbReference>